<evidence type="ECO:0000313" key="2">
    <source>
        <dbReference type="Proteomes" id="UP000053558"/>
    </source>
</evidence>
<keyword evidence="2" id="KW-1185">Reference proteome</keyword>
<sequence>MDGLVSRGLKVTRGLVLLSCGPSVRNHASFLRLHSLVSQSLFDFVLSFGGQSTLDHQIVVPLTSFVRNVYIHGLEPWEALVKSFAEDYMSLDNAPPVLVWNNYEVVKGQRVFKGTKSRLLARSNFTWRPWGIDFWKCFKCNASMQYLKFTSSGNPSQGNDWIETELQYSCNRCQSFKTCGYPLWVKAVPGKADLVQFTWPLSVEQLKYIGYRETDFQTKS</sequence>
<dbReference type="Proteomes" id="UP000053558">
    <property type="component" value="Unassembled WGS sequence"/>
</dbReference>
<gene>
    <name evidence="1" type="ORF">CONPUDRAFT_170443</name>
</gene>
<name>R7SC58_CONPW</name>
<reference evidence="2" key="1">
    <citation type="journal article" date="2012" name="Science">
        <title>The Paleozoic origin of enzymatic lignin decomposition reconstructed from 31 fungal genomes.</title>
        <authorList>
            <person name="Floudas D."/>
            <person name="Binder M."/>
            <person name="Riley R."/>
            <person name="Barry K."/>
            <person name="Blanchette R.A."/>
            <person name="Henrissat B."/>
            <person name="Martinez A.T."/>
            <person name="Otillar R."/>
            <person name="Spatafora J.W."/>
            <person name="Yadav J.S."/>
            <person name="Aerts A."/>
            <person name="Benoit I."/>
            <person name="Boyd A."/>
            <person name="Carlson A."/>
            <person name="Copeland A."/>
            <person name="Coutinho P.M."/>
            <person name="de Vries R.P."/>
            <person name="Ferreira P."/>
            <person name="Findley K."/>
            <person name="Foster B."/>
            <person name="Gaskell J."/>
            <person name="Glotzer D."/>
            <person name="Gorecki P."/>
            <person name="Heitman J."/>
            <person name="Hesse C."/>
            <person name="Hori C."/>
            <person name="Igarashi K."/>
            <person name="Jurgens J.A."/>
            <person name="Kallen N."/>
            <person name="Kersten P."/>
            <person name="Kohler A."/>
            <person name="Kuees U."/>
            <person name="Kumar T.K.A."/>
            <person name="Kuo A."/>
            <person name="LaButti K."/>
            <person name="Larrondo L.F."/>
            <person name="Lindquist E."/>
            <person name="Ling A."/>
            <person name="Lombard V."/>
            <person name="Lucas S."/>
            <person name="Lundell T."/>
            <person name="Martin R."/>
            <person name="McLaughlin D.J."/>
            <person name="Morgenstern I."/>
            <person name="Morin E."/>
            <person name="Murat C."/>
            <person name="Nagy L.G."/>
            <person name="Nolan M."/>
            <person name="Ohm R.A."/>
            <person name="Patyshakuliyeva A."/>
            <person name="Rokas A."/>
            <person name="Ruiz-Duenas F.J."/>
            <person name="Sabat G."/>
            <person name="Salamov A."/>
            <person name="Samejima M."/>
            <person name="Schmutz J."/>
            <person name="Slot J.C."/>
            <person name="St John F."/>
            <person name="Stenlid J."/>
            <person name="Sun H."/>
            <person name="Sun S."/>
            <person name="Syed K."/>
            <person name="Tsang A."/>
            <person name="Wiebenga A."/>
            <person name="Young D."/>
            <person name="Pisabarro A."/>
            <person name="Eastwood D.C."/>
            <person name="Martin F."/>
            <person name="Cullen D."/>
            <person name="Grigoriev I.V."/>
            <person name="Hibbett D.S."/>
        </authorList>
    </citation>
    <scope>NUCLEOTIDE SEQUENCE [LARGE SCALE GENOMIC DNA]</scope>
    <source>
        <strain evidence="2">RWD-64-598 SS2</strain>
    </source>
</reference>
<proteinExistence type="predicted"/>
<dbReference type="GeneID" id="19206457"/>
<dbReference type="RefSeq" id="XP_007776090.1">
    <property type="nucleotide sequence ID" value="XM_007777900.1"/>
</dbReference>
<dbReference type="EMBL" id="JH711747">
    <property type="protein sequence ID" value="EIW73733.1"/>
    <property type="molecule type" value="Genomic_DNA"/>
</dbReference>
<organism evidence="1 2">
    <name type="scientific">Coniophora puteana (strain RWD-64-598)</name>
    <name type="common">Brown rot fungus</name>
    <dbReference type="NCBI Taxonomy" id="741705"/>
    <lineage>
        <taxon>Eukaryota</taxon>
        <taxon>Fungi</taxon>
        <taxon>Dikarya</taxon>
        <taxon>Basidiomycota</taxon>
        <taxon>Agaricomycotina</taxon>
        <taxon>Agaricomycetes</taxon>
        <taxon>Agaricomycetidae</taxon>
        <taxon>Boletales</taxon>
        <taxon>Coniophorineae</taxon>
        <taxon>Coniophoraceae</taxon>
        <taxon>Coniophora</taxon>
    </lineage>
</organism>
<dbReference type="OrthoDB" id="2633096at2759"/>
<protein>
    <submittedName>
        <fullName evidence="1">Uncharacterized protein</fullName>
    </submittedName>
</protein>
<evidence type="ECO:0000313" key="1">
    <source>
        <dbReference type="EMBL" id="EIW73733.1"/>
    </source>
</evidence>
<dbReference type="KEGG" id="cput:CONPUDRAFT_170443"/>
<dbReference type="AlphaFoldDB" id="R7SC58"/>
<accession>R7SC58</accession>